<name>A0A5B7CS44_PORTR</name>
<keyword evidence="3" id="KW-1185">Reference proteome</keyword>
<protein>
    <submittedName>
        <fullName evidence="2">Uncharacterized protein</fullName>
    </submittedName>
</protein>
<reference evidence="2 3" key="1">
    <citation type="submission" date="2019-05" db="EMBL/GenBank/DDBJ databases">
        <title>Another draft genome of Portunus trituberculatus and its Hox gene families provides insights of decapod evolution.</title>
        <authorList>
            <person name="Jeong J.-H."/>
            <person name="Song I."/>
            <person name="Kim S."/>
            <person name="Choi T."/>
            <person name="Kim D."/>
            <person name="Ryu S."/>
            <person name="Kim W."/>
        </authorList>
    </citation>
    <scope>NUCLEOTIDE SEQUENCE [LARGE SCALE GENOMIC DNA]</scope>
    <source>
        <tissue evidence="2">Muscle</tissue>
    </source>
</reference>
<gene>
    <name evidence="2" type="ORF">E2C01_005278</name>
</gene>
<organism evidence="2 3">
    <name type="scientific">Portunus trituberculatus</name>
    <name type="common">Swimming crab</name>
    <name type="synonym">Neptunus trituberculatus</name>
    <dbReference type="NCBI Taxonomy" id="210409"/>
    <lineage>
        <taxon>Eukaryota</taxon>
        <taxon>Metazoa</taxon>
        <taxon>Ecdysozoa</taxon>
        <taxon>Arthropoda</taxon>
        <taxon>Crustacea</taxon>
        <taxon>Multicrustacea</taxon>
        <taxon>Malacostraca</taxon>
        <taxon>Eumalacostraca</taxon>
        <taxon>Eucarida</taxon>
        <taxon>Decapoda</taxon>
        <taxon>Pleocyemata</taxon>
        <taxon>Brachyura</taxon>
        <taxon>Eubrachyura</taxon>
        <taxon>Portunoidea</taxon>
        <taxon>Portunidae</taxon>
        <taxon>Portuninae</taxon>
        <taxon>Portunus</taxon>
    </lineage>
</organism>
<proteinExistence type="predicted"/>
<dbReference type="AlphaFoldDB" id="A0A5B7CS44"/>
<evidence type="ECO:0000256" key="1">
    <source>
        <dbReference type="SAM" id="MobiDB-lite"/>
    </source>
</evidence>
<sequence>MIWYAAVSLDDIALPTSAIPASVHTLRKTSKRREKTMPPSTQTTGVSVNIRRTITPAKYTALTANNTTVEGKYHRPTGKVGTRMWRSKKKLNQVVG</sequence>
<dbReference type="Proteomes" id="UP000324222">
    <property type="component" value="Unassembled WGS sequence"/>
</dbReference>
<evidence type="ECO:0000313" key="2">
    <source>
        <dbReference type="EMBL" id="MPC12577.1"/>
    </source>
</evidence>
<feature type="region of interest" description="Disordered" evidence="1">
    <location>
        <begin position="25"/>
        <end position="45"/>
    </location>
</feature>
<accession>A0A5B7CS44</accession>
<comment type="caution">
    <text evidence="2">The sequence shown here is derived from an EMBL/GenBank/DDBJ whole genome shotgun (WGS) entry which is preliminary data.</text>
</comment>
<feature type="compositionally biased region" description="Basic residues" evidence="1">
    <location>
        <begin position="25"/>
        <end position="34"/>
    </location>
</feature>
<evidence type="ECO:0000313" key="3">
    <source>
        <dbReference type="Proteomes" id="UP000324222"/>
    </source>
</evidence>
<dbReference type="EMBL" id="VSRR010000223">
    <property type="protein sequence ID" value="MPC12577.1"/>
    <property type="molecule type" value="Genomic_DNA"/>
</dbReference>